<keyword evidence="1" id="KW-0472">Membrane</keyword>
<dbReference type="EMBL" id="CP158357">
    <property type="protein sequence ID" value="XBX77574.1"/>
    <property type="molecule type" value="Genomic_DNA"/>
</dbReference>
<reference evidence="2" key="1">
    <citation type="submission" date="2024-06" db="EMBL/GenBank/DDBJ databases">
        <title>Draft genome sequence of Microbacterium sp. strain A8/3-1, isolated from Oxytropis tragacanthoides Fisch. ex DC. Root nodules in the Altai region of Russia.</title>
        <authorList>
            <person name="Sazanova A."/>
            <person name="Guro P."/>
            <person name="Kuznetsova I."/>
            <person name="Belimov A."/>
            <person name="Safronova V."/>
        </authorList>
    </citation>
    <scope>NUCLEOTIDE SEQUENCE</scope>
    <source>
        <strain evidence="2">A8/3-1</strain>
    </source>
</reference>
<organism evidence="2">
    <name type="scientific">Microbacterium sp. A8/3-1</name>
    <dbReference type="NCBI Taxonomy" id="3160749"/>
    <lineage>
        <taxon>Bacteria</taxon>
        <taxon>Bacillati</taxon>
        <taxon>Actinomycetota</taxon>
        <taxon>Actinomycetes</taxon>
        <taxon>Micrococcales</taxon>
        <taxon>Microbacteriaceae</taxon>
        <taxon>Microbacterium</taxon>
    </lineage>
</organism>
<feature type="transmembrane region" description="Helical" evidence="1">
    <location>
        <begin position="12"/>
        <end position="33"/>
    </location>
</feature>
<protein>
    <recommendedName>
        <fullName evidence="3">Response regulator</fullName>
    </recommendedName>
</protein>
<dbReference type="RefSeq" id="WP_350351034.1">
    <property type="nucleotide sequence ID" value="NZ_CP158357.1"/>
</dbReference>
<gene>
    <name evidence="2" type="ORF">ABS642_16890</name>
</gene>
<name>A0AAU7VTP5_9MICO</name>
<sequence>MYVSAETLTIVISAIGIVLTLGASLFAGFAWMVRHIDERIDAVDKKLSARIDSVEEKLGARIDALADEVTGVKIAIARLEGPPRHLVTASS</sequence>
<keyword evidence="1" id="KW-1133">Transmembrane helix</keyword>
<keyword evidence="1" id="KW-0812">Transmembrane</keyword>
<accession>A0AAU7VTP5</accession>
<proteinExistence type="predicted"/>
<evidence type="ECO:0008006" key="3">
    <source>
        <dbReference type="Google" id="ProtNLM"/>
    </source>
</evidence>
<evidence type="ECO:0000256" key="1">
    <source>
        <dbReference type="SAM" id="Phobius"/>
    </source>
</evidence>
<dbReference type="AlphaFoldDB" id="A0AAU7VTP5"/>
<evidence type="ECO:0000313" key="2">
    <source>
        <dbReference type="EMBL" id="XBX77574.1"/>
    </source>
</evidence>